<dbReference type="Pfam" id="PF13527">
    <property type="entry name" value="Acetyltransf_9"/>
    <property type="match status" value="1"/>
</dbReference>
<dbReference type="InterPro" id="IPR051554">
    <property type="entry name" value="Acetyltransferase_Eis"/>
</dbReference>
<dbReference type="PANTHER" id="PTHR37817">
    <property type="entry name" value="N-ACETYLTRANSFERASE EIS"/>
    <property type="match status" value="1"/>
</dbReference>
<evidence type="ECO:0000259" key="2">
    <source>
        <dbReference type="Pfam" id="PF17668"/>
    </source>
</evidence>
<dbReference type="Pfam" id="PF17668">
    <property type="entry name" value="Acetyltransf_17"/>
    <property type="match status" value="1"/>
</dbReference>
<comment type="caution">
    <text evidence="3">The sequence shown here is derived from an EMBL/GenBank/DDBJ whole genome shotgun (WGS) entry which is preliminary data.</text>
</comment>
<dbReference type="Pfam" id="PF13530">
    <property type="entry name" value="SCP2_2"/>
    <property type="match status" value="1"/>
</dbReference>
<reference evidence="3 4" key="1">
    <citation type="submission" date="2021-03" db="EMBL/GenBank/DDBJ databases">
        <title>Genomic Encyclopedia of Type Strains, Phase IV (KMG-IV): sequencing the most valuable type-strain genomes for metagenomic binning, comparative biology and taxonomic classification.</title>
        <authorList>
            <person name="Goeker M."/>
        </authorList>
    </citation>
    <scope>NUCLEOTIDE SEQUENCE [LARGE SCALE GENOMIC DNA]</scope>
    <source>
        <strain evidence="3 4">DSM 101872</strain>
    </source>
</reference>
<evidence type="ECO:0000313" key="3">
    <source>
        <dbReference type="EMBL" id="MBP2058203.1"/>
    </source>
</evidence>
<gene>
    <name evidence="3" type="ORF">J2Z60_001380</name>
</gene>
<name>A0ABS4MEV0_9LACO</name>
<dbReference type="InterPro" id="IPR016181">
    <property type="entry name" value="Acyl_CoA_acyltransferase"/>
</dbReference>
<dbReference type="PANTHER" id="PTHR37817:SF1">
    <property type="entry name" value="N-ACETYLTRANSFERASE EIS"/>
    <property type="match status" value="1"/>
</dbReference>
<sequence>MKLNKDKETLDEIASLVQYAFLKKNDITKDVNFMSRYYHSSGYGKFHKDKLTSYVMSNNFKSKIFNQTVKMAGIGYVSTYPENRGHGDISKIMNEILIDLHRENIPLSNLAPWSESFYRQYGYENTIYRKILEFRSNALHYFKPSKEGKIIRGTLKDEKISTLVNKMYTNQLNSATERNTVIREKWWWNRFNTYYPDRYVAIYLDGHQNPKGYMFYTLSNNSFVADEFYFTSQESAINLLSFMGGHISSSDSFKIVTSVESLLEDLFPNQGMITVTVHPYMMSRIIDFQTIASCIKMETREPIIIEVTDDKQCEWNNKKWKFTPLTDKTNCEQTIKPPDYTASITNWTKVLLGRLTVDQAVNLGIIKHLTSNKLILKKGKVSFYDYF</sequence>
<proteinExistence type="predicted"/>
<feature type="domain" description="Enhanced intracellular survival protein" evidence="1">
    <location>
        <begin position="299"/>
        <end position="367"/>
    </location>
</feature>
<dbReference type="Gene3D" id="3.30.1050.10">
    <property type="entry name" value="SCP2 sterol-binding domain"/>
    <property type="match status" value="1"/>
</dbReference>
<organism evidence="3 4">
    <name type="scientific">Lactobacillus colini</name>
    <dbReference type="NCBI Taxonomy" id="1819254"/>
    <lineage>
        <taxon>Bacteria</taxon>
        <taxon>Bacillati</taxon>
        <taxon>Bacillota</taxon>
        <taxon>Bacilli</taxon>
        <taxon>Lactobacillales</taxon>
        <taxon>Lactobacillaceae</taxon>
        <taxon>Lactobacillus</taxon>
    </lineage>
</organism>
<keyword evidence="4" id="KW-1185">Reference proteome</keyword>
<dbReference type="InterPro" id="IPR025559">
    <property type="entry name" value="Eis_dom"/>
</dbReference>
<dbReference type="SUPFAM" id="SSF55729">
    <property type="entry name" value="Acyl-CoA N-acyltransferases (Nat)"/>
    <property type="match status" value="1"/>
</dbReference>
<feature type="domain" description="Eis-like acetyltransferase" evidence="2">
    <location>
        <begin position="181"/>
        <end position="285"/>
    </location>
</feature>
<dbReference type="InterPro" id="IPR036527">
    <property type="entry name" value="SCP2_sterol-bd_dom_sf"/>
</dbReference>
<dbReference type="Gene3D" id="3.40.630.30">
    <property type="match status" value="2"/>
</dbReference>
<accession>A0ABS4MEV0</accession>
<dbReference type="SUPFAM" id="SSF55718">
    <property type="entry name" value="SCP-like"/>
    <property type="match status" value="1"/>
</dbReference>
<dbReference type="EMBL" id="JAGGLU010000007">
    <property type="protein sequence ID" value="MBP2058203.1"/>
    <property type="molecule type" value="Genomic_DNA"/>
</dbReference>
<evidence type="ECO:0000259" key="1">
    <source>
        <dbReference type="Pfam" id="PF13530"/>
    </source>
</evidence>
<dbReference type="RefSeq" id="WP_209686947.1">
    <property type="nucleotide sequence ID" value="NZ_JAGGLU010000007.1"/>
</dbReference>
<protein>
    <submittedName>
        <fullName evidence="3">Acetyltransferase</fullName>
    </submittedName>
</protein>
<evidence type="ECO:0000313" key="4">
    <source>
        <dbReference type="Proteomes" id="UP001519292"/>
    </source>
</evidence>
<dbReference type="Proteomes" id="UP001519292">
    <property type="component" value="Unassembled WGS sequence"/>
</dbReference>
<dbReference type="InterPro" id="IPR041380">
    <property type="entry name" value="Acetyltransf_17"/>
</dbReference>